<gene>
    <name evidence="2" type="ORF">I7I51_03446</name>
</gene>
<dbReference type="PANTHER" id="PTHR40375:SF2">
    <property type="entry name" value="SPORULATION-SPECIFIC PROTEIN 22"/>
    <property type="match status" value="1"/>
</dbReference>
<dbReference type="InterPro" id="IPR039057">
    <property type="entry name" value="Spo22/ZIP4"/>
</dbReference>
<dbReference type="VEuPathDB" id="FungiDB:I7I51_03446"/>
<organism evidence="2 3">
    <name type="scientific">Ajellomyces capsulatus</name>
    <name type="common">Darling's disease fungus</name>
    <name type="synonym">Histoplasma capsulatum</name>
    <dbReference type="NCBI Taxonomy" id="5037"/>
    <lineage>
        <taxon>Eukaryota</taxon>
        <taxon>Fungi</taxon>
        <taxon>Dikarya</taxon>
        <taxon>Ascomycota</taxon>
        <taxon>Pezizomycotina</taxon>
        <taxon>Eurotiomycetes</taxon>
        <taxon>Eurotiomycetidae</taxon>
        <taxon>Onygenales</taxon>
        <taxon>Ajellomycetaceae</taxon>
        <taxon>Histoplasma</taxon>
    </lineage>
</organism>
<reference evidence="2" key="1">
    <citation type="submission" date="2021-01" db="EMBL/GenBank/DDBJ databases">
        <title>Chromosome-level genome assembly of a human fungal pathogen reveals clustering of transcriptionally co-regulated genes.</title>
        <authorList>
            <person name="Voorhies M."/>
            <person name="Cohen S."/>
            <person name="Shea T.P."/>
            <person name="Petrus S."/>
            <person name="Munoz J.F."/>
            <person name="Poplawski S."/>
            <person name="Goldman W.E."/>
            <person name="Michael T."/>
            <person name="Cuomo C.A."/>
            <person name="Sil A."/>
            <person name="Beyhan S."/>
        </authorList>
    </citation>
    <scope>NUCLEOTIDE SEQUENCE</scope>
    <source>
        <strain evidence="2">WU24</strain>
    </source>
</reference>
<accession>A0A8A1M961</accession>
<sequence length="945" mass="108302">MPQASRNTTAKTKLILDFGTFLHKIFLKSVEDDDDTIFCDKLPSINRHINYILEAPSDPLLDDQELLDSIGTNLWNVCTRLIRNDGGNGERLLVLCVARAFSFFMIEFGAGNEEKGIDSEHTDYLRLLKVALATARGCLDVDQLSLCLKILGKAAAREEVLSKRNQGSSTPDGSICKSSTEYYILRMVLSWRQDQMEITEHMFSKIDVEYLKHDPTMAERCAGVTYDIGKSMIIRGEHSSAACWLQRSYEALPQPEIGRIGENRRELQFAVLLARVRANMFLQHEHGETIVSSLLDILEQEYGNRLPVILLNLDVISKSPSPDSQRYYAKLCHLVRTVPITESNYEMITRHVHRLNKWSSELALDILKQLLIQRLVLHNDIFILEKCFVTFVWMQTALSELTAGLNSLLGLIEKLEESLRKPFSEEAAQASLILLWKKTNIAYERKEYDVAEKWCLLARHMMFVNAGNTNRTKLCRKMILCALGKVDASKARQLFDDMPEASRSESLTQYLLYKVALLDKDTQLAMECLETLSKQGTGSEKYILACLAETRHIEDKYQEVIALRILLDILDKKSLDGIHLPALLRHTIRLLVSEVSSSDQSIQLEVIENTCNVFEIATAKAIEYCDQENGSPFSISEMEWFSRNSYNLAVKYCTIWDIRPVLSLVNTSIKFLDMYPSNLTLKQLYAVTLRRLLCYFLGALLNMARARTEADAQTRADYYLDSRNYIQFFRDVFNCETKNLEVADRNDLLQKHRTLLAFDFEAAVRLRQWESLSEIIEESESFADDVLYGTFSDAMLCSEAPLENAARVLQQITTNIARHGEVRDTTKLSRWIRCQFQLSLDSNVEMAESVLEQAYVLARESHSRSEKGEHRDLHRPAISSSCYPEEELEWLSTTVFNRAVDFYTKPDDTSCRRWAQKSLDLAGLMHDGGLLYKVLKDRFEGLRWQ</sequence>
<dbReference type="Proteomes" id="UP000663671">
    <property type="component" value="Chromosome 5"/>
</dbReference>
<evidence type="ECO:0000313" key="2">
    <source>
        <dbReference type="EMBL" id="QSS61273.1"/>
    </source>
</evidence>
<evidence type="ECO:0000256" key="1">
    <source>
        <dbReference type="ARBA" id="ARBA00023254"/>
    </source>
</evidence>
<proteinExistence type="predicted"/>
<evidence type="ECO:0000313" key="3">
    <source>
        <dbReference type="Proteomes" id="UP000663671"/>
    </source>
</evidence>
<dbReference type="EMBL" id="CP069111">
    <property type="protein sequence ID" value="QSS61273.1"/>
    <property type="molecule type" value="Genomic_DNA"/>
</dbReference>
<protein>
    <recommendedName>
        <fullName evidence="4">Protein ZIP4 homolog</fullName>
    </recommendedName>
</protein>
<dbReference type="PANTHER" id="PTHR40375">
    <property type="entry name" value="SPORULATION-SPECIFIC PROTEIN 22"/>
    <property type="match status" value="1"/>
</dbReference>
<dbReference type="GO" id="GO:0051321">
    <property type="term" value="P:meiotic cell cycle"/>
    <property type="evidence" value="ECO:0007669"/>
    <property type="project" value="UniProtKB-KW"/>
</dbReference>
<name>A0A8A1M961_AJECA</name>
<evidence type="ECO:0008006" key="4">
    <source>
        <dbReference type="Google" id="ProtNLM"/>
    </source>
</evidence>
<keyword evidence="1" id="KW-0469">Meiosis</keyword>
<dbReference type="GO" id="GO:0090173">
    <property type="term" value="P:regulation of synaptonemal complex assembly"/>
    <property type="evidence" value="ECO:0007669"/>
    <property type="project" value="InterPro"/>
</dbReference>
<dbReference type="OrthoDB" id="65716at2759"/>
<dbReference type="InterPro" id="IPR013940">
    <property type="entry name" value="Spo22/ZIP4/TEX11"/>
</dbReference>
<dbReference type="Pfam" id="PF08631">
    <property type="entry name" value="SPO22"/>
    <property type="match status" value="1"/>
</dbReference>
<dbReference type="AlphaFoldDB" id="A0A8A1M961"/>